<dbReference type="Gene3D" id="3.40.50.2020">
    <property type="match status" value="1"/>
</dbReference>
<accession>A0A9D1IKX0</accession>
<evidence type="ECO:0000256" key="11">
    <source>
        <dbReference type="HAMAP-Rule" id="MF_00004"/>
    </source>
</evidence>
<dbReference type="AlphaFoldDB" id="A0A9D1IKX0"/>
<evidence type="ECO:0000313" key="13">
    <source>
        <dbReference type="EMBL" id="HIU38973.1"/>
    </source>
</evidence>
<protein>
    <recommendedName>
        <fullName evidence="6 11">Adenine phosphoribosyltransferase</fullName>
        <shortName evidence="11">APRT</shortName>
        <ecNumber evidence="6 11">2.4.2.7</ecNumber>
    </recommendedName>
</protein>
<comment type="subcellular location">
    <subcellularLocation>
        <location evidence="3 11">Cytoplasm</location>
    </subcellularLocation>
</comment>
<comment type="similarity">
    <text evidence="5 11">Belongs to the purine/pyrimidine phosphoribosyltransferase family.</text>
</comment>
<keyword evidence="9 11" id="KW-0808">Transferase</keyword>
<evidence type="ECO:0000256" key="3">
    <source>
        <dbReference type="ARBA" id="ARBA00004496"/>
    </source>
</evidence>
<dbReference type="InterPro" id="IPR005764">
    <property type="entry name" value="Ade_phspho_trans"/>
</dbReference>
<dbReference type="InterPro" id="IPR050054">
    <property type="entry name" value="UPRTase/APRTase"/>
</dbReference>
<comment type="caution">
    <text evidence="13">The sequence shown here is derived from an EMBL/GenBank/DDBJ whole genome shotgun (WGS) entry which is preliminary data.</text>
</comment>
<sequence length="174" mass="19366">MKLEQVKQEIRDIYDFPQKGIIFRDLTTAFKDPNALSTIADALKEHYEGLGVTKVVGIESRGFIGASMLARDLKAGFVPVRKPGKLPADTVKKSYSKEYGVDTIEMHRDAIGENDIVVLHDDLLATGGTMEAAYELVKSMNPKKIYISFIVELSDLEGRKVFPAEIEVNSLIVY</sequence>
<evidence type="ECO:0000256" key="5">
    <source>
        <dbReference type="ARBA" id="ARBA00008391"/>
    </source>
</evidence>
<dbReference type="EC" id="2.4.2.7" evidence="6 11"/>
<dbReference type="GO" id="GO:0044209">
    <property type="term" value="P:AMP salvage"/>
    <property type="evidence" value="ECO:0007669"/>
    <property type="project" value="UniProtKB-UniRule"/>
</dbReference>
<dbReference type="InterPro" id="IPR000836">
    <property type="entry name" value="PRTase_dom"/>
</dbReference>
<comment type="catalytic activity">
    <reaction evidence="1 11">
        <text>AMP + diphosphate = 5-phospho-alpha-D-ribose 1-diphosphate + adenine</text>
        <dbReference type="Rhea" id="RHEA:16609"/>
        <dbReference type="ChEBI" id="CHEBI:16708"/>
        <dbReference type="ChEBI" id="CHEBI:33019"/>
        <dbReference type="ChEBI" id="CHEBI:58017"/>
        <dbReference type="ChEBI" id="CHEBI:456215"/>
        <dbReference type="EC" id="2.4.2.7"/>
    </reaction>
</comment>
<evidence type="ECO:0000256" key="8">
    <source>
        <dbReference type="ARBA" id="ARBA00022676"/>
    </source>
</evidence>
<reference evidence="13" key="2">
    <citation type="journal article" date="2021" name="PeerJ">
        <title>Extensive microbial diversity within the chicken gut microbiome revealed by metagenomics and culture.</title>
        <authorList>
            <person name="Gilroy R."/>
            <person name="Ravi A."/>
            <person name="Getino M."/>
            <person name="Pursley I."/>
            <person name="Horton D.L."/>
            <person name="Alikhan N.F."/>
            <person name="Baker D."/>
            <person name="Gharbi K."/>
            <person name="Hall N."/>
            <person name="Watson M."/>
            <person name="Adriaenssens E.M."/>
            <person name="Foster-Nyarko E."/>
            <person name="Jarju S."/>
            <person name="Secka A."/>
            <person name="Antonio M."/>
            <person name="Oren A."/>
            <person name="Chaudhuri R.R."/>
            <person name="La Ragione R."/>
            <person name="Hildebrand F."/>
            <person name="Pallen M.J."/>
        </authorList>
    </citation>
    <scope>NUCLEOTIDE SEQUENCE</scope>
    <source>
        <strain evidence="13">17073</strain>
    </source>
</reference>
<dbReference type="NCBIfam" id="NF002634">
    <property type="entry name" value="PRK02304.1-3"/>
    <property type="match status" value="1"/>
</dbReference>
<dbReference type="NCBIfam" id="TIGR01090">
    <property type="entry name" value="apt"/>
    <property type="match status" value="1"/>
</dbReference>
<dbReference type="PANTHER" id="PTHR32315:SF3">
    <property type="entry name" value="ADENINE PHOSPHORIBOSYLTRANSFERASE"/>
    <property type="match status" value="1"/>
</dbReference>
<evidence type="ECO:0000256" key="6">
    <source>
        <dbReference type="ARBA" id="ARBA00011893"/>
    </source>
</evidence>
<dbReference type="PANTHER" id="PTHR32315">
    <property type="entry name" value="ADENINE PHOSPHORIBOSYLTRANSFERASE"/>
    <property type="match status" value="1"/>
</dbReference>
<dbReference type="Pfam" id="PF00156">
    <property type="entry name" value="Pribosyltran"/>
    <property type="match status" value="1"/>
</dbReference>
<dbReference type="HAMAP" id="MF_00004">
    <property type="entry name" value="Aden_phosphoribosyltr"/>
    <property type="match status" value="1"/>
</dbReference>
<dbReference type="SUPFAM" id="SSF53271">
    <property type="entry name" value="PRTase-like"/>
    <property type="match status" value="1"/>
</dbReference>
<keyword evidence="7 11" id="KW-0963">Cytoplasm</keyword>
<evidence type="ECO:0000256" key="1">
    <source>
        <dbReference type="ARBA" id="ARBA00000868"/>
    </source>
</evidence>
<keyword evidence="10 11" id="KW-0660">Purine salvage</keyword>
<evidence type="ECO:0000313" key="14">
    <source>
        <dbReference type="Proteomes" id="UP000824076"/>
    </source>
</evidence>
<dbReference type="GO" id="GO:0006168">
    <property type="term" value="P:adenine salvage"/>
    <property type="evidence" value="ECO:0007669"/>
    <property type="project" value="InterPro"/>
</dbReference>
<dbReference type="GO" id="GO:0002055">
    <property type="term" value="F:adenine binding"/>
    <property type="evidence" value="ECO:0007669"/>
    <property type="project" value="TreeGrafter"/>
</dbReference>
<dbReference type="GO" id="GO:0006166">
    <property type="term" value="P:purine ribonucleoside salvage"/>
    <property type="evidence" value="ECO:0007669"/>
    <property type="project" value="UniProtKB-UniRule"/>
</dbReference>
<name>A0A9D1IKX0_9BACT</name>
<dbReference type="GO" id="GO:0003999">
    <property type="term" value="F:adenine phosphoribosyltransferase activity"/>
    <property type="evidence" value="ECO:0007669"/>
    <property type="project" value="UniProtKB-UniRule"/>
</dbReference>
<dbReference type="CDD" id="cd06223">
    <property type="entry name" value="PRTases_typeI"/>
    <property type="match status" value="1"/>
</dbReference>
<evidence type="ECO:0000256" key="10">
    <source>
        <dbReference type="ARBA" id="ARBA00022726"/>
    </source>
</evidence>
<dbReference type="NCBIfam" id="NF002636">
    <property type="entry name" value="PRK02304.1-5"/>
    <property type="match status" value="1"/>
</dbReference>
<dbReference type="Proteomes" id="UP000824076">
    <property type="component" value="Unassembled WGS sequence"/>
</dbReference>
<evidence type="ECO:0000256" key="9">
    <source>
        <dbReference type="ARBA" id="ARBA00022679"/>
    </source>
</evidence>
<evidence type="ECO:0000259" key="12">
    <source>
        <dbReference type="Pfam" id="PF00156"/>
    </source>
</evidence>
<dbReference type="InterPro" id="IPR029057">
    <property type="entry name" value="PRTase-like"/>
</dbReference>
<keyword evidence="8 11" id="KW-0328">Glycosyltransferase</keyword>
<comment type="pathway">
    <text evidence="4 11">Purine metabolism; AMP biosynthesis via salvage pathway; AMP from adenine: step 1/1.</text>
</comment>
<proteinExistence type="inferred from homology"/>
<feature type="domain" description="Phosphoribosyltransferase" evidence="12">
    <location>
        <begin position="31"/>
        <end position="151"/>
    </location>
</feature>
<dbReference type="GO" id="GO:0005737">
    <property type="term" value="C:cytoplasm"/>
    <property type="evidence" value="ECO:0007669"/>
    <property type="project" value="UniProtKB-SubCell"/>
</dbReference>
<dbReference type="FunFam" id="3.40.50.2020:FF:000021">
    <property type="entry name" value="Adenine phosphoribosyltransferase"/>
    <property type="match status" value="1"/>
</dbReference>
<evidence type="ECO:0000256" key="7">
    <source>
        <dbReference type="ARBA" id="ARBA00022490"/>
    </source>
</evidence>
<dbReference type="EMBL" id="DVMS01000139">
    <property type="protein sequence ID" value="HIU38973.1"/>
    <property type="molecule type" value="Genomic_DNA"/>
</dbReference>
<gene>
    <name evidence="11" type="primary">apt</name>
    <name evidence="13" type="ORF">IAD18_04835</name>
</gene>
<reference evidence="13" key="1">
    <citation type="submission" date="2020-10" db="EMBL/GenBank/DDBJ databases">
        <authorList>
            <person name="Gilroy R."/>
        </authorList>
    </citation>
    <scope>NUCLEOTIDE SEQUENCE</scope>
    <source>
        <strain evidence="13">17073</strain>
    </source>
</reference>
<comment type="subunit">
    <text evidence="11">Homodimer.</text>
</comment>
<evidence type="ECO:0000256" key="2">
    <source>
        <dbReference type="ARBA" id="ARBA00003968"/>
    </source>
</evidence>
<organism evidence="13 14">
    <name type="scientific">Candidatus Limisoma intestinavium</name>
    <dbReference type="NCBI Taxonomy" id="2840856"/>
    <lineage>
        <taxon>Bacteria</taxon>
        <taxon>Pseudomonadati</taxon>
        <taxon>Bacteroidota</taxon>
        <taxon>Bacteroidia</taxon>
        <taxon>Bacteroidales</taxon>
        <taxon>Candidatus Limisoma</taxon>
    </lineage>
</organism>
<dbReference type="GO" id="GO:0016208">
    <property type="term" value="F:AMP binding"/>
    <property type="evidence" value="ECO:0007669"/>
    <property type="project" value="TreeGrafter"/>
</dbReference>
<evidence type="ECO:0000256" key="4">
    <source>
        <dbReference type="ARBA" id="ARBA00004659"/>
    </source>
</evidence>
<comment type="function">
    <text evidence="2 11">Catalyzes a salvage reaction resulting in the formation of AMP, that is energically less costly than de novo synthesis.</text>
</comment>